<protein>
    <submittedName>
        <fullName evidence="1">Putative major pilin subunit</fullName>
    </submittedName>
</protein>
<evidence type="ECO:0000313" key="1">
    <source>
        <dbReference type="EMBL" id="AQQ71116.1"/>
    </source>
</evidence>
<dbReference type="EMBL" id="CP019646">
    <property type="protein sequence ID" value="AQQ71116.1"/>
    <property type="molecule type" value="Genomic_DNA"/>
</dbReference>
<dbReference type="Proteomes" id="UP000188181">
    <property type="component" value="Chromosome"/>
</dbReference>
<proteinExistence type="predicted"/>
<dbReference type="KEGG" id="pbas:SMSP2_01481"/>
<dbReference type="OrthoDB" id="255848at2"/>
<dbReference type="RefSeq" id="WP_146683327.1">
    <property type="nucleotide sequence ID" value="NZ_CP019646.1"/>
</dbReference>
<keyword evidence="2" id="KW-1185">Reference proteome</keyword>
<dbReference type="InterPro" id="IPR012902">
    <property type="entry name" value="N_methyl_site"/>
</dbReference>
<dbReference type="Gene3D" id="3.30.700.10">
    <property type="entry name" value="Glycoprotein, Type 4 Pilin"/>
    <property type="match status" value="1"/>
</dbReference>
<organism evidence="1 2">
    <name type="scientific">Limihaloglobus sulfuriphilus</name>
    <dbReference type="NCBI Taxonomy" id="1851148"/>
    <lineage>
        <taxon>Bacteria</taxon>
        <taxon>Pseudomonadati</taxon>
        <taxon>Planctomycetota</taxon>
        <taxon>Phycisphaerae</taxon>
        <taxon>Sedimentisphaerales</taxon>
        <taxon>Sedimentisphaeraceae</taxon>
        <taxon>Limihaloglobus</taxon>
    </lineage>
</organism>
<dbReference type="SUPFAM" id="SSF54523">
    <property type="entry name" value="Pili subunits"/>
    <property type="match status" value="1"/>
</dbReference>
<reference evidence="2" key="1">
    <citation type="submission" date="2017-02" db="EMBL/GenBank/DDBJ databases">
        <title>Comparative genomics and description of representatives of a novel lineage of planctomycetes thriving in anoxic sediments.</title>
        <authorList>
            <person name="Spring S."/>
            <person name="Bunk B."/>
            <person name="Sproer C."/>
        </authorList>
    </citation>
    <scope>NUCLEOTIDE SEQUENCE [LARGE SCALE GENOMIC DNA]</scope>
    <source>
        <strain evidence="2">SM-Chi-D1</strain>
    </source>
</reference>
<dbReference type="InterPro" id="IPR045584">
    <property type="entry name" value="Pilin-like"/>
</dbReference>
<name>A0A1Q2MEI4_9BACT</name>
<dbReference type="NCBIfam" id="TIGR02532">
    <property type="entry name" value="IV_pilin_GFxxxE"/>
    <property type="match status" value="1"/>
</dbReference>
<dbReference type="PANTHER" id="PTHR30093">
    <property type="entry name" value="GENERAL SECRETION PATHWAY PROTEIN G"/>
    <property type="match status" value="1"/>
</dbReference>
<dbReference type="AlphaFoldDB" id="A0A1Q2MEI4"/>
<evidence type="ECO:0000313" key="2">
    <source>
        <dbReference type="Proteomes" id="UP000188181"/>
    </source>
</evidence>
<accession>A0A1Q2MEI4</accession>
<gene>
    <name evidence="1" type="ORF">SMSP2_01481</name>
</gene>
<dbReference type="Pfam" id="PF07963">
    <property type="entry name" value="N_methyl"/>
    <property type="match status" value="1"/>
</dbReference>
<dbReference type="PROSITE" id="PS00409">
    <property type="entry name" value="PROKAR_NTER_METHYL"/>
    <property type="match status" value="1"/>
</dbReference>
<sequence length="280" mass="31785">MLNFKKGFTLIELLVVISIIALLMAIMMPALSKAREQAIKTTCMSYFKQIGLSQGLYAAEFQSWLPRAKTVPELEKYGYNNEKGGVVAWLNVMLKEPFEYVRDSYGIEDKFWFCPGLQRHERPFYKDRISGMKNGRITYSQGNGTWPPMYWSLGVSYLIKADTRVPQNFLYKSETALSPLKDSSDKILAADLTLISEKNPDRRHPMPFASLIAHRSNDPDRPVKGASRLHSDGSVKWVDYKEMALSIKTGKEGPLEATGNGFVPYGYPKNGDPSLRSFFW</sequence>
<dbReference type="STRING" id="1851148.SMSP2_01481"/>